<gene>
    <name evidence="13" type="ORF">RhiXN_02812</name>
</gene>
<keyword evidence="5" id="KW-0999">Mitochondrion inner membrane</keyword>
<dbReference type="InterPro" id="IPR039627">
    <property type="entry name" value="Yme2_C"/>
</dbReference>
<evidence type="ECO:0000256" key="2">
    <source>
        <dbReference type="ARBA" id="ARBA00010320"/>
    </source>
</evidence>
<dbReference type="Gene3D" id="3.40.50.720">
    <property type="entry name" value="NAD(P)-binding Rossmann-like Domain"/>
    <property type="match status" value="1"/>
</dbReference>
<dbReference type="SUPFAM" id="SSF50129">
    <property type="entry name" value="GroES-like"/>
    <property type="match status" value="1"/>
</dbReference>
<dbReference type="InterPro" id="IPR036291">
    <property type="entry name" value="NAD(P)-bd_dom_sf"/>
</dbReference>
<evidence type="ECO:0000256" key="5">
    <source>
        <dbReference type="ARBA" id="ARBA00022792"/>
    </source>
</evidence>
<dbReference type="Proteomes" id="UP000650533">
    <property type="component" value="Chromosome 3"/>
</dbReference>
<name>A0A8H8NT65_9AGAM</name>
<dbReference type="AlphaFoldDB" id="A0A8H8NT65"/>
<feature type="coiled-coil region" evidence="10">
    <location>
        <begin position="1112"/>
        <end position="1139"/>
    </location>
</feature>
<dbReference type="InterPro" id="IPR041694">
    <property type="entry name" value="ADH_N_2"/>
</dbReference>
<feature type="domain" description="Mitochondrial escape protein 2 C-terminal" evidence="11">
    <location>
        <begin position="626"/>
        <end position="1093"/>
    </location>
</feature>
<keyword evidence="7" id="KW-0496">Mitochondrion</keyword>
<comment type="subcellular location">
    <subcellularLocation>
        <location evidence="1">Mitochondrion inner membrane</location>
        <topology evidence="1">Single-pass membrane protein</topology>
    </subcellularLocation>
</comment>
<organism evidence="13 14">
    <name type="scientific">Rhizoctonia solani</name>
    <dbReference type="NCBI Taxonomy" id="456999"/>
    <lineage>
        <taxon>Eukaryota</taxon>
        <taxon>Fungi</taxon>
        <taxon>Dikarya</taxon>
        <taxon>Basidiomycota</taxon>
        <taxon>Agaricomycotina</taxon>
        <taxon>Agaricomycetes</taxon>
        <taxon>Cantharellales</taxon>
        <taxon>Ceratobasidiaceae</taxon>
        <taxon>Rhizoctonia</taxon>
    </lineage>
</organism>
<keyword evidence="4" id="KW-0812">Transmembrane</keyword>
<keyword evidence="8" id="KW-0472">Membrane</keyword>
<dbReference type="RefSeq" id="XP_043178125.1">
    <property type="nucleotide sequence ID" value="XM_043322629.1"/>
</dbReference>
<evidence type="ECO:0000256" key="3">
    <source>
        <dbReference type="ARBA" id="ARBA00020222"/>
    </source>
</evidence>
<dbReference type="KEGG" id="rsx:RhiXN_02812"/>
<evidence type="ECO:0000313" key="13">
    <source>
        <dbReference type="EMBL" id="QRW17888.1"/>
    </source>
</evidence>
<dbReference type="InterPro" id="IPR018850">
    <property type="entry name" value="Mt_escape_2_C"/>
</dbReference>
<keyword evidence="10" id="KW-0175">Coiled coil</keyword>
<evidence type="ECO:0000259" key="12">
    <source>
        <dbReference type="Pfam" id="PF16884"/>
    </source>
</evidence>
<dbReference type="GeneID" id="67025092"/>
<reference evidence="13" key="1">
    <citation type="submission" date="2020-05" db="EMBL/GenBank/DDBJ databases">
        <title>Evolutionary and genomic comparisons of hybrid uninucleate and nonhybrid Rhizoctonia fungi.</title>
        <authorList>
            <person name="Li C."/>
            <person name="Chen X."/>
        </authorList>
    </citation>
    <scope>NUCLEOTIDE SEQUENCE</scope>
    <source>
        <strain evidence="13">AG-1 IA</strain>
    </source>
</reference>
<evidence type="ECO:0000259" key="11">
    <source>
        <dbReference type="Pfam" id="PF10443"/>
    </source>
</evidence>
<dbReference type="CDD" id="cd05288">
    <property type="entry name" value="PGDH"/>
    <property type="match status" value="1"/>
</dbReference>
<evidence type="ECO:0000256" key="6">
    <source>
        <dbReference type="ARBA" id="ARBA00022989"/>
    </source>
</evidence>
<dbReference type="SUPFAM" id="SSF51735">
    <property type="entry name" value="NAD(P)-binding Rossmann-fold domains"/>
    <property type="match status" value="1"/>
</dbReference>
<accession>A0A8H8NT65</accession>
<evidence type="ECO:0000256" key="1">
    <source>
        <dbReference type="ARBA" id="ARBA00004434"/>
    </source>
</evidence>
<dbReference type="Pfam" id="PF10443">
    <property type="entry name" value="RNA12"/>
    <property type="match status" value="1"/>
</dbReference>
<keyword evidence="6" id="KW-1133">Transmembrane helix</keyword>
<evidence type="ECO:0000256" key="8">
    <source>
        <dbReference type="ARBA" id="ARBA00023136"/>
    </source>
</evidence>
<evidence type="ECO:0000256" key="9">
    <source>
        <dbReference type="ARBA" id="ARBA00025276"/>
    </source>
</evidence>
<protein>
    <recommendedName>
        <fullName evidence="3">Mitochondrial escape protein 2</fullName>
    </recommendedName>
</protein>
<proteinExistence type="inferred from homology"/>
<dbReference type="PANTHER" id="PTHR32198:SF2">
    <property type="entry name" value="MITOCHONDRIAL ESCAPE PROTEIN 2"/>
    <property type="match status" value="1"/>
</dbReference>
<dbReference type="InterPro" id="IPR011032">
    <property type="entry name" value="GroES-like_sf"/>
</dbReference>
<evidence type="ECO:0000256" key="7">
    <source>
        <dbReference type="ARBA" id="ARBA00023128"/>
    </source>
</evidence>
<comment type="similarity">
    <text evidence="2">Belongs to the YME2 family.</text>
</comment>
<evidence type="ECO:0000256" key="4">
    <source>
        <dbReference type="ARBA" id="ARBA00022692"/>
    </source>
</evidence>
<dbReference type="Gene3D" id="3.90.180.10">
    <property type="entry name" value="Medium-chain alcohol dehydrogenases, catalytic domain"/>
    <property type="match status" value="1"/>
</dbReference>
<evidence type="ECO:0000313" key="14">
    <source>
        <dbReference type="Proteomes" id="UP000650533"/>
    </source>
</evidence>
<sequence length="1144" mass="126387">MAVPRQTRRIFLSENPQGHITKSTFGSETANLPTPTPDQVIVRTDYLSLDPAMRVWLNDDVTYVPPVRVGETMRGAGVGTVVHGNNQIKTGDVVYGVLGWAEYIIASAQSLRVLHPPEGFTALDYLGPLGTAGMTAYFGLFEVGKLKAGETLVVSAAAGGVGSLVCQIGKIKGAKVIAIAEPRFEGFVVYDYKGRYGEAESNMTKWIREDGLKYQYQVESGLEQCPQYFELLFSGGNTGKLTGSLASIMAFSTLRLREPPRLQVFGRIYRANIITPQKRLYVDDALSAEISAKDSTPGRKTAWFFVEHLFPIRLNKYDPRYYFANMRKEAVIERVKKVLENTDVDGFKVLDIEPRIKDGGVFVHFEYISPLGSGTSEDPAIRLTELKSVADLQAAIQASAVKQGGIPSWLGFSAPRKFWLVRGRPWREDMDRFASATIKTEFDGPDVHLESLYDVLRPYGRITKLDPPTPAPAGTLRSATVRYNRVHSAVLARNCLHGVNLTTDGDVIGRSGPGIALAVAPGTKLTRLSMLYDQPLKENAIRNWLTSHPRIVLPVLAFLLGTITYTVFDPVREFSIRGKATDWFAYGDFTFYKWLRENAFGRIASTLSGNRSGEGGAEEPAIWRERKDAKATLRAYLNDLPSTVAVIHGPAGAGKGELVDSIMKEKYRPVIIIHLSWNCNSDLTRRPSIIIDCAKILNTPNDSSMIRELATQTGYWPYFSFLTSLNNMIDLASVGLIGQKAGFSSTTESQLKDILNIATEALRRVKEDRKKNTSRGAERAHIISQRSDRDSVQRVVPTTVTNEKEILLPLPNFPEQAPIPVAGRSGPEETKDDLPIVVITNYQPQGAKREEVLNVLAEWAAKLVEDKIVTHGEFCLLGRTCHISLPSKPLTSIALSDADVNTARSYVISKLSNYEIKQSLGKDELQAVENLGGRISDLDTLVNKVRSGQSVTDAVKEIIHRGISEMRKNAFGDDLEDAKSLPWTREQAWSLLRALASEDEIPYANVLLEFPFKGDELALRNMETAELISIGTKDGLPTTIKPGKPVYKHVYRRLVQDDIFRAVQTINFNEKSIATSLSTIKACEDELTVLKDIGLDLGSTILGGKGATGARASYLLDKMSQATSKVEKLEAENVKLKKILAKVR</sequence>
<dbReference type="EMBL" id="CP059660">
    <property type="protein sequence ID" value="QRW17888.1"/>
    <property type="molecule type" value="Genomic_DNA"/>
</dbReference>
<feature type="domain" description="Oxidoreductase N-terminal" evidence="12">
    <location>
        <begin position="8"/>
        <end position="112"/>
    </location>
</feature>
<dbReference type="PANTHER" id="PTHR32198">
    <property type="entry name" value="MITOCHONDRIAL ESCAPE PROTEIN 2"/>
    <property type="match status" value="1"/>
</dbReference>
<comment type="function">
    <text evidence="9">Plays a role in maintaining the mitochondrial genome and in controlling the mtDNA escape. Involved in the regulation of mtDNA nucleotide structure and number. May have a dispensable role in early maturation of pre-rRNA.</text>
</comment>
<evidence type="ECO:0000256" key="10">
    <source>
        <dbReference type="SAM" id="Coils"/>
    </source>
</evidence>
<dbReference type="GO" id="GO:0005743">
    <property type="term" value="C:mitochondrial inner membrane"/>
    <property type="evidence" value="ECO:0007669"/>
    <property type="project" value="UniProtKB-SubCell"/>
</dbReference>
<dbReference type="Pfam" id="PF16884">
    <property type="entry name" value="ADH_N_2"/>
    <property type="match status" value="1"/>
</dbReference>